<keyword evidence="3" id="KW-1003">Cell membrane</keyword>
<dbReference type="Proteomes" id="UP000266340">
    <property type="component" value="Unassembled WGS sequence"/>
</dbReference>
<sequence>MIGKFNLFASGKRSSVGKKVVLGSVIPILIVSVWQYLSSNGIVDAILFPAPSTILNSFYEMIVSGELIDHLKISVVRAMLGFLLGGSLGLLAGLVVGMFVRAEELLDPTMQMLRTIPLLALTPLFILWFGLGETSKVLLIAFGAFFPLYVNAFLGVRNVDAKLFDVAKVLEFNRFRQITRLVLPAAMPNVLLGLRLSLSVSWLLLVVAELMGASRGVGFLIQDARTFVRTDVVFIGIFLFAAAGKLTDSLVRMLEHWLLKWQDSYKG</sequence>
<evidence type="ECO:0000256" key="7">
    <source>
        <dbReference type="RuleBase" id="RU363032"/>
    </source>
</evidence>
<keyword evidence="4 7" id="KW-0812">Transmembrane</keyword>
<keyword evidence="10" id="KW-1185">Reference proteome</keyword>
<evidence type="ECO:0000256" key="3">
    <source>
        <dbReference type="ARBA" id="ARBA00022475"/>
    </source>
</evidence>
<keyword evidence="6 7" id="KW-0472">Membrane</keyword>
<dbReference type="Gene3D" id="1.10.3720.10">
    <property type="entry name" value="MetI-like"/>
    <property type="match status" value="1"/>
</dbReference>
<feature type="transmembrane region" description="Helical" evidence="7">
    <location>
        <begin position="200"/>
        <end position="220"/>
    </location>
</feature>
<evidence type="ECO:0000256" key="4">
    <source>
        <dbReference type="ARBA" id="ARBA00022692"/>
    </source>
</evidence>
<organism evidence="9 10">
    <name type="scientific">Cohnella faecalis</name>
    <dbReference type="NCBI Taxonomy" id="2315694"/>
    <lineage>
        <taxon>Bacteria</taxon>
        <taxon>Bacillati</taxon>
        <taxon>Bacillota</taxon>
        <taxon>Bacilli</taxon>
        <taxon>Bacillales</taxon>
        <taxon>Paenibacillaceae</taxon>
        <taxon>Cohnella</taxon>
    </lineage>
</organism>
<feature type="transmembrane region" description="Helical" evidence="7">
    <location>
        <begin position="112"/>
        <end position="131"/>
    </location>
</feature>
<feature type="transmembrane region" description="Helical" evidence="7">
    <location>
        <begin position="232"/>
        <end position="251"/>
    </location>
</feature>
<keyword evidence="2 7" id="KW-0813">Transport</keyword>
<dbReference type="FunFam" id="1.10.3720.10:FF:000003">
    <property type="entry name" value="Aliphatic sulfonate ABC transporter permease"/>
    <property type="match status" value="1"/>
</dbReference>
<dbReference type="EMBL" id="QXJM01000056">
    <property type="protein sequence ID" value="RIE00440.1"/>
    <property type="molecule type" value="Genomic_DNA"/>
</dbReference>
<dbReference type="Pfam" id="PF00528">
    <property type="entry name" value="BPD_transp_1"/>
    <property type="match status" value="1"/>
</dbReference>
<evidence type="ECO:0000256" key="6">
    <source>
        <dbReference type="ARBA" id="ARBA00023136"/>
    </source>
</evidence>
<evidence type="ECO:0000256" key="5">
    <source>
        <dbReference type="ARBA" id="ARBA00022989"/>
    </source>
</evidence>
<dbReference type="InterPro" id="IPR035906">
    <property type="entry name" value="MetI-like_sf"/>
</dbReference>
<evidence type="ECO:0000313" key="10">
    <source>
        <dbReference type="Proteomes" id="UP000266340"/>
    </source>
</evidence>
<feature type="domain" description="ABC transmembrane type-1" evidence="8">
    <location>
        <begin position="71"/>
        <end position="251"/>
    </location>
</feature>
<dbReference type="PANTHER" id="PTHR30151:SF38">
    <property type="entry name" value="ALIPHATIC SULFONATES TRANSPORT PERMEASE PROTEIN SSUC-RELATED"/>
    <property type="match status" value="1"/>
</dbReference>
<dbReference type="RefSeq" id="WP_119152559.1">
    <property type="nucleotide sequence ID" value="NZ_JBHSOV010000044.1"/>
</dbReference>
<dbReference type="GO" id="GO:0005886">
    <property type="term" value="C:plasma membrane"/>
    <property type="evidence" value="ECO:0007669"/>
    <property type="project" value="UniProtKB-SubCell"/>
</dbReference>
<evidence type="ECO:0000256" key="1">
    <source>
        <dbReference type="ARBA" id="ARBA00004651"/>
    </source>
</evidence>
<feature type="transmembrane region" description="Helical" evidence="7">
    <location>
        <begin position="137"/>
        <end position="156"/>
    </location>
</feature>
<reference evidence="9 10" key="1">
    <citation type="submission" date="2018-09" db="EMBL/GenBank/DDBJ databases">
        <title>Cohnella cavernae sp. nov., isolated from a karst cave.</title>
        <authorList>
            <person name="Zhu H."/>
        </authorList>
    </citation>
    <scope>NUCLEOTIDE SEQUENCE [LARGE SCALE GENOMIC DNA]</scope>
    <source>
        <strain evidence="9 10">K2E09-144</strain>
    </source>
</reference>
<comment type="subcellular location">
    <subcellularLocation>
        <location evidence="1 7">Cell membrane</location>
        <topology evidence="1 7">Multi-pass membrane protein</topology>
    </subcellularLocation>
</comment>
<dbReference type="PANTHER" id="PTHR30151">
    <property type="entry name" value="ALKANE SULFONATE ABC TRANSPORTER-RELATED, MEMBRANE SUBUNIT"/>
    <property type="match status" value="1"/>
</dbReference>
<keyword evidence="5 7" id="KW-1133">Transmembrane helix</keyword>
<evidence type="ECO:0000313" key="9">
    <source>
        <dbReference type="EMBL" id="RIE00440.1"/>
    </source>
</evidence>
<dbReference type="OrthoDB" id="9804353at2"/>
<evidence type="ECO:0000256" key="2">
    <source>
        <dbReference type="ARBA" id="ARBA00022448"/>
    </source>
</evidence>
<dbReference type="AlphaFoldDB" id="A0A398CCI9"/>
<protein>
    <submittedName>
        <fullName evidence="9">ABC transporter permease</fullName>
    </submittedName>
</protein>
<feature type="transmembrane region" description="Helical" evidence="7">
    <location>
        <begin position="20"/>
        <end position="37"/>
    </location>
</feature>
<dbReference type="InterPro" id="IPR000515">
    <property type="entry name" value="MetI-like"/>
</dbReference>
<dbReference type="GO" id="GO:0042918">
    <property type="term" value="P:alkanesulfonate transmembrane transport"/>
    <property type="evidence" value="ECO:0007669"/>
    <property type="project" value="UniProtKB-ARBA"/>
</dbReference>
<comment type="caution">
    <text evidence="9">The sequence shown here is derived from an EMBL/GenBank/DDBJ whole genome shotgun (WGS) entry which is preliminary data.</text>
</comment>
<dbReference type="SUPFAM" id="SSF161098">
    <property type="entry name" value="MetI-like"/>
    <property type="match status" value="1"/>
</dbReference>
<name>A0A398CCI9_9BACL</name>
<proteinExistence type="inferred from homology"/>
<gene>
    <name evidence="9" type="ORF">D3H35_28955</name>
</gene>
<evidence type="ECO:0000259" key="8">
    <source>
        <dbReference type="PROSITE" id="PS50928"/>
    </source>
</evidence>
<accession>A0A398CCI9</accession>
<feature type="transmembrane region" description="Helical" evidence="7">
    <location>
        <begin position="79"/>
        <end position="100"/>
    </location>
</feature>
<comment type="similarity">
    <text evidence="7">Belongs to the binding-protein-dependent transport system permease family.</text>
</comment>
<dbReference type="PROSITE" id="PS50928">
    <property type="entry name" value="ABC_TM1"/>
    <property type="match status" value="1"/>
</dbReference>